<dbReference type="Proteomes" id="UP001153069">
    <property type="component" value="Unassembled WGS sequence"/>
</dbReference>
<dbReference type="AlphaFoldDB" id="A0A9N8EXE1"/>
<feature type="region of interest" description="Disordered" evidence="1">
    <location>
        <begin position="846"/>
        <end position="921"/>
    </location>
</feature>
<organism evidence="2 3">
    <name type="scientific">Seminavis robusta</name>
    <dbReference type="NCBI Taxonomy" id="568900"/>
    <lineage>
        <taxon>Eukaryota</taxon>
        <taxon>Sar</taxon>
        <taxon>Stramenopiles</taxon>
        <taxon>Ochrophyta</taxon>
        <taxon>Bacillariophyta</taxon>
        <taxon>Bacillariophyceae</taxon>
        <taxon>Bacillariophycidae</taxon>
        <taxon>Naviculales</taxon>
        <taxon>Naviculaceae</taxon>
        <taxon>Seminavis</taxon>
    </lineage>
</organism>
<dbReference type="OrthoDB" id="49186at2759"/>
<gene>
    <name evidence="2" type="ORF">SEMRO_2668_G334230.1</name>
</gene>
<sequence>MCGSASGNDSMLPLGRHERAKASKELSTSQKAEKNAKTPSNKFQQEKRARGTGNKTDGQISSGSRADKDIVLGIPVPLPSPLLEGEEVTYAIPMQDEVVSLACFTTLSGRKADDRSLRRLTTYDDFWWEELPLEIQAAAEVLGYDQNSWDNVIPVYTEELFWDELTEEQQAAAKLLGYTQALWDGTSTDDTTNTDDGTTMPATQAPGFEAGLVGDVDLAFYDAESGELLCVSAGVDSNEECFELIDPDESILVTVAAYMNSSDVVLQCNQRSVGELTLGEDIFVTFDVRERIYFSYEPDGPESIVCTTNSAGEGDIDLVMFSRDSNRESFSLCESFGAASAEACTAIAIPGATTFVLLTPEFGAIPQEDVVLYCEASPLEDLALGEPIDITIDTPGLAGAVALSFSLNQSSSLFCRTLAAAGYEGDVDMIMYSMDAICESRGIDSSESCTITVKEASTVIVEFSLFSGDPADGNDLTITCYAGPVAELELGNSATMDVQLGDMHTFYLEVGETPAQIMCQVSAASVFLDMTFDDDLIDSRGCGNEFGIPCHLGVFFDDVPIRVRVFGLFEGTMEAVSLDCANEIKEAEILELGIPLSLTADNEEAFFYQFTVEDALSDIICETIVLEGNETDLDIALSPVGVGFQKVLSLSDFGSTNTLIWPWSVPSTTFHLLIEEFDSTKTVMVQCDTIPLDQLYPGEPVTFSSNELSGDRKPYFLAGDSDFGFHLDVADLKVFYMEDVADTVLNCTLLVGEDVAADLYIREVAENGNMEASCYSSFDCLVVTGNATKYLFVAAVATNITGGLDDGMILTCNALEPGDAPGNGMDEPGEPFPIDGSVIDDDEQVVQMEEEEEEEEEGMEPVDPSPTEGSVIDDADQEVVVGQVAEEIGSGDETFGAPYEGSGDEMTEVRRHGDTDPYILH</sequence>
<evidence type="ECO:0000313" key="2">
    <source>
        <dbReference type="EMBL" id="CAB9529912.1"/>
    </source>
</evidence>
<accession>A0A9N8EXE1</accession>
<evidence type="ECO:0000313" key="3">
    <source>
        <dbReference type="Proteomes" id="UP001153069"/>
    </source>
</evidence>
<feature type="compositionally biased region" description="Basic and acidic residues" evidence="1">
    <location>
        <begin position="15"/>
        <end position="24"/>
    </location>
</feature>
<keyword evidence="3" id="KW-1185">Reference proteome</keyword>
<feature type="region of interest" description="Disordered" evidence="1">
    <location>
        <begin position="1"/>
        <end position="66"/>
    </location>
</feature>
<name>A0A9N8EXE1_9STRA</name>
<feature type="compositionally biased region" description="Polar residues" evidence="1">
    <location>
        <begin position="53"/>
        <end position="64"/>
    </location>
</feature>
<feature type="compositionally biased region" description="Acidic residues" evidence="1">
    <location>
        <begin position="846"/>
        <end position="860"/>
    </location>
</feature>
<evidence type="ECO:0000256" key="1">
    <source>
        <dbReference type="SAM" id="MobiDB-lite"/>
    </source>
</evidence>
<protein>
    <submittedName>
        <fullName evidence="2">Uncharacterized protein</fullName>
    </submittedName>
</protein>
<dbReference type="EMBL" id="CAICTM010002666">
    <property type="protein sequence ID" value="CAB9529912.1"/>
    <property type="molecule type" value="Genomic_DNA"/>
</dbReference>
<reference evidence="2" key="1">
    <citation type="submission" date="2020-06" db="EMBL/GenBank/DDBJ databases">
        <authorList>
            <consortium name="Plant Systems Biology data submission"/>
        </authorList>
    </citation>
    <scope>NUCLEOTIDE SEQUENCE</scope>
    <source>
        <strain evidence="2">D6</strain>
    </source>
</reference>
<comment type="caution">
    <text evidence="2">The sequence shown here is derived from an EMBL/GenBank/DDBJ whole genome shotgun (WGS) entry which is preliminary data.</text>
</comment>
<proteinExistence type="predicted"/>